<organism evidence="2 3">
    <name type="scientific">Flammeovirga pectinis</name>
    <dbReference type="NCBI Taxonomy" id="2494373"/>
    <lineage>
        <taxon>Bacteria</taxon>
        <taxon>Pseudomonadati</taxon>
        <taxon>Bacteroidota</taxon>
        <taxon>Cytophagia</taxon>
        <taxon>Cytophagales</taxon>
        <taxon>Flammeovirgaceae</taxon>
        <taxon>Flammeovirga</taxon>
    </lineage>
</organism>
<protein>
    <submittedName>
        <fullName evidence="2">DUF420 domain-containing protein</fullName>
    </submittedName>
</protein>
<keyword evidence="1" id="KW-1133">Transmembrane helix</keyword>
<gene>
    <name evidence="2" type="ORF">EI427_08040</name>
</gene>
<dbReference type="Proteomes" id="UP000267268">
    <property type="component" value="Chromosome 1"/>
</dbReference>
<evidence type="ECO:0000256" key="1">
    <source>
        <dbReference type="SAM" id="Phobius"/>
    </source>
</evidence>
<feature type="transmembrane region" description="Helical" evidence="1">
    <location>
        <begin position="53"/>
        <end position="70"/>
    </location>
</feature>
<keyword evidence="1" id="KW-0472">Membrane</keyword>
<proteinExistence type="predicted"/>
<dbReference type="RefSeq" id="WP_126613439.1">
    <property type="nucleotide sequence ID" value="NZ_CP034562.1"/>
</dbReference>
<accession>A0A3Q9FQ43</accession>
<feature type="transmembrane region" description="Helical" evidence="1">
    <location>
        <begin position="131"/>
        <end position="159"/>
    </location>
</feature>
<feature type="transmembrane region" description="Helical" evidence="1">
    <location>
        <begin position="82"/>
        <end position="101"/>
    </location>
</feature>
<dbReference type="Pfam" id="PF04238">
    <property type="entry name" value="DUF420"/>
    <property type="match status" value="1"/>
</dbReference>
<keyword evidence="1" id="KW-0812">Transmembrane</keyword>
<dbReference type="InterPro" id="IPR007352">
    <property type="entry name" value="DUF420"/>
</dbReference>
<evidence type="ECO:0000313" key="3">
    <source>
        <dbReference type="Proteomes" id="UP000267268"/>
    </source>
</evidence>
<feature type="transmembrane region" description="Helical" evidence="1">
    <location>
        <begin position="171"/>
        <end position="190"/>
    </location>
</feature>
<dbReference type="PANTHER" id="PTHR37692:SF1">
    <property type="entry name" value="DUF420 DOMAIN-CONTAINING PROTEIN"/>
    <property type="match status" value="1"/>
</dbReference>
<dbReference type="AlphaFoldDB" id="A0A3Q9FQ43"/>
<dbReference type="EMBL" id="CP034562">
    <property type="protein sequence ID" value="AZQ62187.1"/>
    <property type="molecule type" value="Genomic_DNA"/>
</dbReference>
<sequence>METTDKKRNDKLPLVVIGIVSILIPIVVALLLFIPQTGKLGDLDVSFLPRLNAVINFSSAIALLLGYYFVKKKQIDMHKLMMAVAFVLGGIFLVSYVIYHFQGGHTVFGDINHDGVLSDDEKVNLGIVRTLYLVILLSHILLSAGVVPLVLLAIYFAVTDQIQKHKRIVKFTYPVWLYVAITGVIVYLMISPYYI</sequence>
<keyword evidence="3" id="KW-1185">Reference proteome</keyword>
<feature type="transmembrane region" description="Helical" evidence="1">
    <location>
        <begin position="12"/>
        <end position="33"/>
    </location>
</feature>
<dbReference type="KEGG" id="fll:EI427_08040"/>
<dbReference type="OrthoDB" id="9811380at2"/>
<evidence type="ECO:0000313" key="2">
    <source>
        <dbReference type="EMBL" id="AZQ62187.1"/>
    </source>
</evidence>
<name>A0A3Q9FQ43_9BACT</name>
<dbReference type="PANTHER" id="PTHR37692">
    <property type="entry name" value="HYPOTHETICAL MEMBRANE SPANNING PROTEIN"/>
    <property type="match status" value="1"/>
</dbReference>
<reference evidence="2 3" key="1">
    <citation type="submission" date="2018-12" db="EMBL/GenBank/DDBJ databases">
        <title>Flammeovirga pectinis sp. nov., isolated from the gut of the Korean scallop, Patinopecten yessoensis.</title>
        <authorList>
            <person name="Bae J.-W."/>
            <person name="Jeong Y.-S."/>
            <person name="Kang W."/>
        </authorList>
    </citation>
    <scope>NUCLEOTIDE SEQUENCE [LARGE SCALE GENOMIC DNA]</scope>
    <source>
        <strain evidence="2 3">L12M1</strain>
    </source>
</reference>